<protein>
    <submittedName>
        <fullName evidence="6">ABC transporter substrate-binding protein</fullName>
    </submittedName>
</protein>
<dbReference type="InterPro" id="IPR000914">
    <property type="entry name" value="SBP_5_dom"/>
</dbReference>
<organism evidence="6 7">
    <name type="scientific">Vineibacter terrae</name>
    <dbReference type="NCBI Taxonomy" id="2586908"/>
    <lineage>
        <taxon>Bacteria</taxon>
        <taxon>Pseudomonadati</taxon>
        <taxon>Pseudomonadota</taxon>
        <taxon>Alphaproteobacteria</taxon>
        <taxon>Hyphomicrobiales</taxon>
        <taxon>Vineibacter</taxon>
    </lineage>
</organism>
<proteinExistence type="inferred from homology"/>
<dbReference type="Gene3D" id="3.90.76.10">
    <property type="entry name" value="Dipeptide-binding Protein, Domain 1"/>
    <property type="match status" value="1"/>
</dbReference>
<comment type="caution">
    <text evidence="6">The sequence shown here is derived from an EMBL/GenBank/DDBJ whole genome shotgun (WGS) entry which is preliminary data.</text>
</comment>
<accession>A0A5C8PMP6</accession>
<dbReference type="Gene3D" id="3.40.190.10">
    <property type="entry name" value="Periplasmic binding protein-like II"/>
    <property type="match status" value="1"/>
</dbReference>
<name>A0A5C8PMP6_9HYPH</name>
<reference evidence="6 7" key="1">
    <citation type="submission" date="2019-06" db="EMBL/GenBank/DDBJ databases">
        <title>New taxonomy in bacterial strain CC-CFT640, isolated from vineyard.</title>
        <authorList>
            <person name="Lin S.-Y."/>
            <person name="Tsai C.-F."/>
            <person name="Young C.-C."/>
        </authorList>
    </citation>
    <scope>NUCLEOTIDE SEQUENCE [LARGE SCALE GENOMIC DNA]</scope>
    <source>
        <strain evidence="6 7">CC-CFT640</strain>
    </source>
</reference>
<sequence length="572" mass="64969">MKSGIRMICSAPVAFMVSLSNHEGVARPAVRPSWFDRLTMKRSIGGGNQMHRMLRSVVVVMGATCLASAAQAQTLRMMKSLDAPHYDGQRTTWSPSSDIVNMIQDTLVALDWDGKTVIPYLAKSWTISDDGKLYTFKLRDDVQFCSGKKLTSADVVYSFKRLLDPETKAPLKWRAGNVKELRAPDPYTVEYELNEPYADLMLNLVSFTMAIHNKDSVEKHGKDYGVQAIDGTGPWCFESWQPRTEIVLKRHDAYKWGPSMYQNKGPVKFERLSIKIIPEDSARVAAMISGQFDVTHQLPLQFISQVKAAPMLQVQEAKPNFQLMYYGYKTTRPMVSDPRVREAMNIAINRAEIVKGIMLGNAAPAYTFIDPDTLDFDPATKTMIKEDVERAKKLLDEAGWKVGADGIREKDGVKLAPKVLFTQVSYFPRVSEAIQGYMRKIGVDWKIIGYDSTIAPAKMAEQDFELWTVTFPYMSSGDLLNFYFDSKNIPAPNRMNWKDAQTDEWLKLGRAALTEADRAKYYGLVQRRVTEQHLWMPVMNVAMYTTSSKKLKGVRPHMLYQNTFYKGLDYSF</sequence>
<keyword evidence="3" id="KW-0813">Transport</keyword>
<dbReference type="GO" id="GO:0030288">
    <property type="term" value="C:outer membrane-bounded periplasmic space"/>
    <property type="evidence" value="ECO:0007669"/>
    <property type="project" value="UniProtKB-ARBA"/>
</dbReference>
<evidence type="ECO:0000259" key="5">
    <source>
        <dbReference type="Pfam" id="PF00496"/>
    </source>
</evidence>
<dbReference type="GO" id="GO:1904680">
    <property type="term" value="F:peptide transmembrane transporter activity"/>
    <property type="evidence" value="ECO:0007669"/>
    <property type="project" value="TreeGrafter"/>
</dbReference>
<evidence type="ECO:0000313" key="7">
    <source>
        <dbReference type="Proteomes" id="UP000321638"/>
    </source>
</evidence>
<dbReference type="InterPro" id="IPR030678">
    <property type="entry name" value="Peptide/Ni-bd"/>
</dbReference>
<dbReference type="OrthoDB" id="9773508at2"/>
<dbReference type="GO" id="GO:0015833">
    <property type="term" value="P:peptide transport"/>
    <property type="evidence" value="ECO:0007669"/>
    <property type="project" value="TreeGrafter"/>
</dbReference>
<dbReference type="Proteomes" id="UP000321638">
    <property type="component" value="Unassembled WGS sequence"/>
</dbReference>
<keyword evidence="7" id="KW-1185">Reference proteome</keyword>
<feature type="domain" description="Solute-binding protein family 5" evidence="5">
    <location>
        <begin position="116"/>
        <end position="469"/>
    </location>
</feature>
<dbReference type="InterPro" id="IPR039424">
    <property type="entry name" value="SBP_5"/>
</dbReference>
<dbReference type="Gene3D" id="3.10.105.10">
    <property type="entry name" value="Dipeptide-binding Protein, Domain 3"/>
    <property type="match status" value="1"/>
</dbReference>
<comment type="similarity">
    <text evidence="2">Belongs to the bacterial solute-binding protein 5 family.</text>
</comment>
<dbReference type="EMBL" id="VDUZ01000013">
    <property type="protein sequence ID" value="TXL75694.1"/>
    <property type="molecule type" value="Genomic_DNA"/>
</dbReference>
<dbReference type="Pfam" id="PF00496">
    <property type="entry name" value="SBP_bac_5"/>
    <property type="match status" value="1"/>
</dbReference>
<comment type="subcellular location">
    <subcellularLocation>
        <location evidence="1">Periplasm</location>
    </subcellularLocation>
</comment>
<dbReference type="PIRSF" id="PIRSF002741">
    <property type="entry name" value="MppA"/>
    <property type="match status" value="1"/>
</dbReference>
<gene>
    <name evidence="6" type="ORF">FHP25_13670</name>
</gene>
<evidence type="ECO:0000256" key="3">
    <source>
        <dbReference type="ARBA" id="ARBA00022448"/>
    </source>
</evidence>
<dbReference type="GO" id="GO:0043190">
    <property type="term" value="C:ATP-binding cassette (ABC) transporter complex"/>
    <property type="evidence" value="ECO:0007669"/>
    <property type="project" value="InterPro"/>
</dbReference>
<evidence type="ECO:0000256" key="1">
    <source>
        <dbReference type="ARBA" id="ARBA00004418"/>
    </source>
</evidence>
<dbReference type="PANTHER" id="PTHR30290">
    <property type="entry name" value="PERIPLASMIC BINDING COMPONENT OF ABC TRANSPORTER"/>
    <property type="match status" value="1"/>
</dbReference>
<dbReference type="AlphaFoldDB" id="A0A5C8PMP6"/>
<keyword evidence="4" id="KW-0732">Signal</keyword>
<evidence type="ECO:0000256" key="4">
    <source>
        <dbReference type="ARBA" id="ARBA00022729"/>
    </source>
</evidence>
<evidence type="ECO:0000256" key="2">
    <source>
        <dbReference type="ARBA" id="ARBA00005695"/>
    </source>
</evidence>
<evidence type="ECO:0000313" key="6">
    <source>
        <dbReference type="EMBL" id="TXL75694.1"/>
    </source>
</evidence>
<dbReference type="SUPFAM" id="SSF53850">
    <property type="entry name" value="Periplasmic binding protein-like II"/>
    <property type="match status" value="1"/>
</dbReference>
<dbReference type="PANTHER" id="PTHR30290:SF9">
    <property type="entry name" value="OLIGOPEPTIDE-BINDING PROTEIN APPA"/>
    <property type="match status" value="1"/>
</dbReference>